<keyword evidence="3" id="KW-0804">Transcription</keyword>
<comment type="caution">
    <text evidence="4">The sequence shown here is derived from an EMBL/GenBank/DDBJ whole genome shotgun (WGS) entry which is preliminary data.</text>
</comment>
<evidence type="ECO:0000256" key="3">
    <source>
        <dbReference type="ARBA" id="ARBA00023163"/>
    </source>
</evidence>
<keyword evidence="2" id="KW-0238">DNA-binding</keyword>
<comment type="similarity">
    <text evidence="1">Belongs to the TBP family.</text>
</comment>
<dbReference type="EMBL" id="JBANRG010000029">
    <property type="protein sequence ID" value="KAK7452225.1"/>
    <property type="molecule type" value="Genomic_DNA"/>
</dbReference>
<dbReference type="Gene3D" id="3.30.310.10">
    <property type="entry name" value="TATA-Binding Protein"/>
    <property type="match status" value="1"/>
</dbReference>
<name>A0ABR1JAQ7_9AGAR</name>
<evidence type="ECO:0000256" key="2">
    <source>
        <dbReference type="ARBA" id="ARBA00023125"/>
    </source>
</evidence>
<evidence type="ECO:0000313" key="4">
    <source>
        <dbReference type="EMBL" id="KAK7452225.1"/>
    </source>
</evidence>
<protein>
    <submittedName>
        <fullName evidence="4">TATA-binding protein (TBP)</fullName>
    </submittedName>
</protein>
<dbReference type="PRINTS" id="PR00686">
    <property type="entry name" value="TIFACTORIID"/>
</dbReference>
<dbReference type="Proteomes" id="UP001498398">
    <property type="component" value="Unassembled WGS sequence"/>
</dbReference>
<reference evidence="4 5" key="1">
    <citation type="submission" date="2024-01" db="EMBL/GenBank/DDBJ databases">
        <title>A draft genome for the cacao thread blight pathogen Marasmiellus scandens.</title>
        <authorList>
            <person name="Baruah I.K."/>
            <person name="Leung J."/>
            <person name="Bukari Y."/>
            <person name="Amoako-Attah I."/>
            <person name="Meinhardt L.W."/>
            <person name="Bailey B.A."/>
            <person name="Cohen S.P."/>
        </authorList>
    </citation>
    <scope>NUCLEOTIDE SEQUENCE [LARGE SCALE GENOMIC DNA]</scope>
    <source>
        <strain evidence="4 5">GH-19</strain>
    </source>
</reference>
<accession>A0ABR1JAQ7</accession>
<sequence>MVAPSKYQFVLVTPNKYLVFAAQQAFSQTSPTQSQSQTPLLLASLPTNAVAGPSTPTAAPPAPLTLKQQHITTIEGIVPALQNIIATVNLDCQLDLKTIVLHTRNAEYNCKHFTTVIMCIHDPKTSFSSSELVNLKVGIVL</sequence>
<dbReference type="SUPFAM" id="SSF55945">
    <property type="entry name" value="TATA-box binding protein-like"/>
    <property type="match status" value="1"/>
</dbReference>
<evidence type="ECO:0000256" key="1">
    <source>
        <dbReference type="ARBA" id="ARBA00005560"/>
    </source>
</evidence>
<gene>
    <name evidence="4" type="primary">tbp1_1</name>
    <name evidence="4" type="ORF">VKT23_012330</name>
</gene>
<dbReference type="Pfam" id="PF00352">
    <property type="entry name" value="TBP"/>
    <property type="match status" value="1"/>
</dbReference>
<organism evidence="4 5">
    <name type="scientific">Marasmiellus scandens</name>
    <dbReference type="NCBI Taxonomy" id="2682957"/>
    <lineage>
        <taxon>Eukaryota</taxon>
        <taxon>Fungi</taxon>
        <taxon>Dikarya</taxon>
        <taxon>Basidiomycota</taxon>
        <taxon>Agaricomycotina</taxon>
        <taxon>Agaricomycetes</taxon>
        <taxon>Agaricomycetidae</taxon>
        <taxon>Agaricales</taxon>
        <taxon>Marasmiineae</taxon>
        <taxon>Omphalotaceae</taxon>
        <taxon>Marasmiellus</taxon>
    </lineage>
</organism>
<evidence type="ECO:0000313" key="5">
    <source>
        <dbReference type="Proteomes" id="UP001498398"/>
    </source>
</evidence>
<dbReference type="PANTHER" id="PTHR10126">
    <property type="entry name" value="TATA-BOX BINDING PROTEIN"/>
    <property type="match status" value="1"/>
</dbReference>
<proteinExistence type="inferred from homology"/>
<dbReference type="InterPro" id="IPR000814">
    <property type="entry name" value="TBP"/>
</dbReference>
<keyword evidence="5" id="KW-1185">Reference proteome</keyword>
<dbReference type="InterPro" id="IPR012295">
    <property type="entry name" value="TBP_dom_sf"/>
</dbReference>